<dbReference type="Proteomes" id="UP000537775">
    <property type="component" value="Unassembled WGS sequence"/>
</dbReference>
<dbReference type="GO" id="GO:0032259">
    <property type="term" value="P:methylation"/>
    <property type="evidence" value="ECO:0007669"/>
    <property type="project" value="UniProtKB-KW"/>
</dbReference>
<keyword evidence="2 5" id="KW-0812">Transmembrane</keyword>
<keyword evidence="6" id="KW-0808">Transferase</keyword>
<dbReference type="GO" id="GO:0008168">
    <property type="term" value="F:methyltransferase activity"/>
    <property type="evidence" value="ECO:0007669"/>
    <property type="project" value="UniProtKB-KW"/>
</dbReference>
<evidence type="ECO:0000313" key="7">
    <source>
        <dbReference type="Proteomes" id="UP000537775"/>
    </source>
</evidence>
<keyword evidence="3 5" id="KW-1133">Transmembrane helix</keyword>
<accession>A0A7X0FR36</accession>
<evidence type="ECO:0000256" key="3">
    <source>
        <dbReference type="ARBA" id="ARBA00022989"/>
    </source>
</evidence>
<feature type="transmembrane region" description="Helical" evidence="5">
    <location>
        <begin position="37"/>
        <end position="60"/>
    </location>
</feature>
<keyword evidence="4 5" id="KW-0472">Membrane</keyword>
<dbReference type="EMBL" id="JACHML010000001">
    <property type="protein sequence ID" value="MBB6392138.1"/>
    <property type="molecule type" value="Genomic_DNA"/>
</dbReference>
<evidence type="ECO:0000256" key="5">
    <source>
        <dbReference type="SAM" id="Phobius"/>
    </source>
</evidence>
<evidence type="ECO:0000313" key="6">
    <source>
        <dbReference type="EMBL" id="MBB6392138.1"/>
    </source>
</evidence>
<feature type="transmembrane region" description="Helical" evidence="5">
    <location>
        <begin position="109"/>
        <end position="126"/>
    </location>
</feature>
<evidence type="ECO:0000256" key="1">
    <source>
        <dbReference type="ARBA" id="ARBA00004127"/>
    </source>
</evidence>
<dbReference type="Pfam" id="PF04191">
    <property type="entry name" value="PEMT"/>
    <property type="match status" value="1"/>
</dbReference>
<evidence type="ECO:0000256" key="2">
    <source>
        <dbReference type="ARBA" id="ARBA00022692"/>
    </source>
</evidence>
<dbReference type="AlphaFoldDB" id="A0A7X0FR36"/>
<keyword evidence="7" id="KW-1185">Reference proteome</keyword>
<organism evidence="6 7">
    <name type="scientific">Microbacterium thalassium</name>
    <dbReference type="NCBI Taxonomy" id="362649"/>
    <lineage>
        <taxon>Bacteria</taxon>
        <taxon>Bacillati</taxon>
        <taxon>Actinomycetota</taxon>
        <taxon>Actinomycetes</taxon>
        <taxon>Micrococcales</taxon>
        <taxon>Microbacteriaceae</taxon>
        <taxon>Microbacterium</taxon>
    </lineage>
</organism>
<dbReference type="GO" id="GO:0012505">
    <property type="term" value="C:endomembrane system"/>
    <property type="evidence" value="ECO:0007669"/>
    <property type="project" value="UniProtKB-SubCell"/>
</dbReference>
<comment type="subcellular location">
    <subcellularLocation>
        <location evidence="1">Endomembrane system</location>
        <topology evidence="1">Multi-pass membrane protein</topology>
    </subcellularLocation>
</comment>
<name>A0A7X0FR36_9MICO</name>
<gene>
    <name evidence="6" type="ORF">HD594_002451</name>
</gene>
<proteinExistence type="predicted"/>
<keyword evidence="6" id="KW-0489">Methyltransferase</keyword>
<feature type="transmembrane region" description="Helical" evidence="5">
    <location>
        <begin position="12"/>
        <end position="31"/>
    </location>
</feature>
<reference evidence="6 7" key="1">
    <citation type="submission" date="2020-08" db="EMBL/GenBank/DDBJ databases">
        <title>Sequencing the genomes of 1000 actinobacteria strains.</title>
        <authorList>
            <person name="Klenk H.-P."/>
        </authorList>
    </citation>
    <scope>NUCLEOTIDE SEQUENCE [LARGE SCALE GENOMIC DNA]</scope>
    <source>
        <strain evidence="6 7">DSM 12511</strain>
    </source>
</reference>
<feature type="transmembrane region" description="Helical" evidence="5">
    <location>
        <begin position="81"/>
        <end position="103"/>
    </location>
</feature>
<evidence type="ECO:0000256" key="4">
    <source>
        <dbReference type="ARBA" id="ARBA00023136"/>
    </source>
</evidence>
<sequence length="156" mass="16811">MTDEPGGRTRGDWLVAAQFLLLAALLLPGAPLWSAPWLTAVAAAIAIAGTALAAAGLLAIGRDIVPWVAPRPGAPLRTGGVYRFTRNPIYLGILIGAAGWVLWRARIELIVVWALLAVVLVTKARVEQRHLIDAFGDDYRAYADRTPLVLWGRGIR</sequence>
<comment type="caution">
    <text evidence="6">The sequence shown here is derived from an EMBL/GenBank/DDBJ whole genome shotgun (WGS) entry which is preliminary data.</text>
</comment>
<dbReference type="Gene3D" id="1.20.120.1630">
    <property type="match status" value="1"/>
</dbReference>
<dbReference type="RefSeq" id="WP_184751242.1">
    <property type="nucleotide sequence ID" value="NZ_BAAAJR010000009.1"/>
</dbReference>
<protein>
    <submittedName>
        <fullName evidence="6">Protein-S-isoprenylcysteine O-methyltransferase Ste14</fullName>
    </submittedName>
</protein>
<dbReference type="InterPro" id="IPR007318">
    <property type="entry name" value="Phopholipid_MeTrfase"/>
</dbReference>